<dbReference type="AlphaFoldDB" id="A0A139AYY9"/>
<feature type="active site" evidence="10">
    <location>
        <position position="107"/>
    </location>
</feature>
<dbReference type="EC" id="3.4.24.-" evidence="12"/>
<name>A0A139AYY9_GONPJ</name>
<evidence type="ECO:0000256" key="13">
    <source>
        <dbReference type="SAM" id="MobiDB-lite"/>
    </source>
</evidence>
<sequence length="391" mass="41888">AASSMLFFWTNYVHDLLYGYGFDEASGNFQLDNLGRADSGAADQVHGFAQFGYLECPKTEEQCRNNANFATPPDGKPGVMKYYIFNTSPVAPTNRDSTVDRDVVAHELMHGVVSRLTGGRRDGACVENREASGMNEGWADALAWTIAMTPADTNTSLKSVGSWSTGTSVGIRTYPYSTNGTVNPTHYGYINKQEIATAPHDIGSVWSAMLYEVFWNIASQAKAFGDLEDSKGQGSNNIFLRYLITGLKLQPCNPTFIQARDAFLLADATIGNKAYLCAIWQGFAKRGLGSAANGTDNPWMHVPSWTVPAECSAVPDADKVGEKEWVQPTTPLTFPPQGAELTKASIADKPKNGKAPSPAATTPTTKKTGPTGAVIPNAAGKCEHSIGSVLA</sequence>
<dbReference type="InterPro" id="IPR050371">
    <property type="entry name" value="Fungal_virulence_M36"/>
</dbReference>
<evidence type="ECO:0000256" key="5">
    <source>
        <dbReference type="ARBA" id="ARBA00022723"/>
    </source>
</evidence>
<feature type="binding site" evidence="11">
    <location>
        <position position="136"/>
    </location>
    <ligand>
        <name>Zn(2+)</name>
        <dbReference type="ChEBI" id="CHEBI:29105"/>
        <note>catalytic</note>
    </ligand>
</feature>
<keyword evidence="8 12" id="KW-0482">Metalloprotease</keyword>
<dbReference type="OrthoDB" id="3227768at2759"/>
<comment type="subcellular location">
    <subcellularLocation>
        <location evidence="1 12">Secreted</location>
    </subcellularLocation>
</comment>
<dbReference type="GO" id="GO:0004222">
    <property type="term" value="F:metalloendopeptidase activity"/>
    <property type="evidence" value="ECO:0007669"/>
    <property type="project" value="InterPro"/>
</dbReference>
<reference evidence="14 15" key="1">
    <citation type="journal article" date="2015" name="Genome Biol. Evol.">
        <title>Phylogenomic analyses indicate that early fungi evolved digesting cell walls of algal ancestors of land plants.</title>
        <authorList>
            <person name="Chang Y."/>
            <person name="Wang S."/>
            <person name="Sekimoto S."/>
            <person name="Aerts A.L."/>
            <person name="Choi C."/>
            <person name="Clum A."/>
            <person name="LaButti K.M."/>
            <person name="Lindquist E.A."/>
            <person name="Yee Ngan C."/>
            <person name="Ohm R.A."/>
            <person name="Salamov A.A."/>
            <person name="Grigoriev I.V."/>
            <person name="Spatafora J.W."/>
            <person name="Berbee M.L."/>
        </authorList>
    </citation>
    <scope>NUCLEOTIDE SEQUENCE [LARGE SCALE GENOMIC DNA]</scope>
    <source>
        <strain evidence="14 15">JEL478</strain>
    </source>
</reference>
<evidence type="ECO:0000256" key="1">
    <source>
        <dbReference type="ARBA" id="ARBA00004613"/>
    </source>
</evidence>
<dbReference type="Gene3D" id="1.10.390.10">
    <property type="entry name" value="Neutral Protease Domain 2"/>
    <property type="match status" value="1"/>
</dbReference>
<keyword evidence="9 12" id="KW-0865">Zymogen</keyword>
<keyword evidence="4 12" id="KW-0645">Protease</keyword>
<dbReference type="OMA" id="LECKITI"/>
<evidence type="ECO:0000256" key="8">
    <source>
        <dbReference type="ARBA" id="ARBA00023049"/>
    </source>
</evidence>
<dbReference type="PANTHER" id="PTHR33478">
    <property type="entry name" value="EXTRACELLULAR METALLOPROTEINASE MEP"/>
    <property type="match status" value="1"/>
</dbReference>
<dbReference type="GO" id="GO:0006508">
    <property type="term" value="P:proteolysis"/>
    <property type="evidence" value="ECO:0007669"/>
    <property type="project" value="UniProtKB-KW"/>
</dbReference>
<keyword evidence="7 11" id="KW-0862">Zinc</keyword>
<evidence type="ECO:0000256" key="9">
    <source>
        <dbReference type="ARBA" id="ARBA00023145"/>
    </source>
</evidence>
<keyword evidence="3 12" id="KW-0964">Secreted</keyword>
<dbReference type="EMBL" id="KQ965732">
    <property type="protein sequence ID" value="KXS21773.1"/>
    <property type="molecule type" value="Genomic_DNA"/>
</dbReference>
<gene>
    <name evidence="14" type="ORF">M427DRAFT_93352</name>
</gene>
<proteinExistence type="inferred from homology"/>
<evidence type="ECO:0000256" key="4">
    <source>
        <dbReference type="ARBA" id="ARBA00022670"/>
    </source>
</evidence>
<dbReference type="STRING" id="1344416.A0A139AYY9"/>
<evidence type="ECO:0000313" key="15">
    <source>
        <dbReference type="Proteomes" id="UP000070544"/>
    </source>
</evidence>
<feature type="non-terminal residue" evidence="14">
    <location>
        <position position="1"/>
    </location>
</feature>
<dbReference type="PANTHER" id="PTHR33478:SF1">
    <property type="entry name" value="EXTRACELLULAR METALLOPROTEINASE MEP"/>
    <property type="match status" value="1"/>
</dbReference>
<dbReference type="SUPFAM" id="SSF55486">
    <property type="entry name" value="Metalloproteases ('zincins'), catalytic domain"/>
    <property type="match status" value="1"/>
</dbReference>
<organism evidence="14 15">
    <name type="scientific">Gonapodya prolifera (strain JEL478)</name>
    <name type="common">Monoblepharis prolifera</name>
    <dbReference type="NCBI Taxonomy" id="1344416"/>
    <lineage>
        <taxon>Eukaryota</taxon>
        <taxon>Fungi</taxon>
        <taxon>Fungi incertae sedis</taxon>
        <taxon>Chytridiomycota</taxon>
        <taxon>Chytridiomycota incertae sedis</taxon>
        <taxon>Monoblepharidomycetes</taxon>
        <taxon>Monoblepharidales</taxon>
        <taxon>Gonapodyaceae</taxon>
        <taxon>Gonapodya</taxon>
    </lineage>
</organism>
<feature type="binding site" evidence="11">
    <location>
        <position position="110"/>
    </location>
    <ligand>
        <name>Zn(2+)</name>
        <dbReference type="ChEBI" id="CHEBI:29105"/>
        <note>catalytic</note>
    </ligand>
</feature>
<comment type="cofactor">
    <cofactor evidence="11">
        <name>Zn(2+)</name>
        <dbReference type="ChEBI" id="CHEBI:29105"/>
    </cofactor>
    <text evidence="11">Binds 1 zinc ion per subunit.</text>
</comment>
<evidence type="ECO:0000256" key="3">
    <source>
        <dbReference type="ARBA" id="ARBA00022525"/>
    </source>
</evidence>
<evidence type="ECO:0000256" key="2">
    <source>
        <dbReference type="ARBA" id="ARBA00006006"/>
    </source>
</evidence>
<feature type="region of interest" description="Disordered" evidence="13">
    <location>
        <begin position="345"/>
        <end position="376"/>
    </location>
</feature>
<dbReference type="GO" id="GO:0008270">
    <property type="term" value="F:zinc ion binding"/>
    <property type="evidence" value="ECO:0007669"/>
    <property type="project" value="InterPro"/>
</dbReference>
<evidence type="ECO:0000256" key="12">
    <source>
        <dbReference type="RuleBase" id="RU364017"/>
    </source>
</evidence>
<evidence type="ECO:0000256" key="6">
    <source>
        <dbReference type="ARBA" id="ARBA00022801"/>
    </source>
</evidence>
<dbReference type="Gene3D" id="3.10.170.10">
    <property type="match status" value="1"/>
</dbReference>
<evidence type="ECO:0000256" key="7">
    <source>
        <dbReference type="ARBA" id="ARBA00022833"/>
    </source>
</evidence>
<keyword evidence="15" id="KW-1185">Reference proteome</keyword>
<protein>
    <recommendedName>
        <fullName evidence="12">Extracellular metalloproteinase</fullName>
        <ecNumber evidence="12">3.4.24.-</ecNumber>
    </recommendedName>
    <alternativeName>
        <fullName evidence="12">Fungalysin</fullName>
    </alternativeName>
</protein>
<keyword evidence="6 12" id="KW-0378">Hydrolase</keyword>
<dbReference type="InterPro" id="IPR001842">
    <property type="entry name" value="Peptidase_M36"/>
</dbReference>
<feature type="compositionally biased region" description="Low complexity" evidence="13">
    <location>
        <begin position="353"/>
        <end position="373"/>
    </location>
</feature>
<feature type="binding site" evidence="11">
    <location>
        <position position="106"/>
    </location>
    <ligand>
        <name>Zn(2+)</name>
        <dbReference type="ChEBI" id="CHEBI:29105"/>
        <note>catalytic</note>
    </ligand>
</feature>
<dbReference type="CDD" id="cd09596">
    <property type="entry name" value="M36"/>
    <property type="match status" value="1"/>
</dbReference>
<dbReference type="GO" id="GO:0005615">
    <property type="term" value="C:extracellular space"/>
    <property type="evidence" value="ECO:0007669"/>
    <property type="project" value="InterPro"/>
</dbReference>
<dbReference type="InterPro" id="IPR027268">
    <property type="entry name" value="Peptidase_M4/M1_CTD_sf"/>
</dbReference>
<accession>A0A139AYY9</accession>
<dbReference type="Pfam" id="PF02128">
    <property type="entry name" value="Peptidase_M36"/>
    <property type="match status" value="1"/>
</dbReference>
<dbReference type="Proteomes" id="UP000070544">
    <property type="component" value="Unassembled WGS sequence"/>
</dbReference>
<evidence type="ECO:0000256" key="10">
    <source>
        <dbReference type="PIRSR" id="PIRSR601842-1"/>
    </source>
</evidence>
<dbReference type="PRINTS" id="PR00999">
    <property type="entry name" value="FUNGALYSIN"/>
</dbReference>
<keyword evidence="5 11" id="KW-0479">Metal-binding</keyword>
<comment type="similarity">
    <text evidence="2 12">Belongs to the peptidase M36 family.</text>
</comment>
<evidence type="ECO:0000313" key="14">
    <source>
        <dbReference type="EMBL" id="KXS21773.1"/>
    </source>
</evidence>
<evidence type="ECO:0000256" key="11">
    <source>
        <dbReference type="PIRSR" id="PIRSR601842-2"/>
    </source>
</evidence>